<name>A0A7D7RNJ3_PLAMR</name>
<accession>A0A7D7RNJ3</accession>
<dbReference type="GO" id="GO:0016747">
    <property type="term" value="F:acyltransferase activity, transferring groups other than amino-acyl groups"/>
    <property type="evidence" value="ECO:0007669"/>
    <property type="project" value="InterPro"/>
</dbReference>
<dbReference type="KEGG" id="pdec:H1Q58_15950"/>
<dbReference type="InterPro" id="IPR016181">
    <property type="entry name" value="Acyl_CoA_acyltransferase"/>
</dbReference>
<dbReference type="PROSITE" id="PS51186">
    <property type="entry name" value="GNAT"/>
    <property type="match status" value="1"/>
</dbReference>
<dbReference type="Proteomes" id="UP000514716">
    <property type="component" value="Chromosome"/>
</dbReference>
<dbReference type="CDD" id="cd04301">
    <property type="entry name" value="NAT_SF"/>
    <property type="match status" value="1"/>
</dbReference>
<keyword evidence="2" id="KW-0808">Transferase</keyword>
<reference evidence="2 3" key="1">
    <citation type="submission" date="2020-07" db="EMBL/GenBank/DDBJ databases">
        <title>Screening of a cold-adapted Planococcus bacterium producing protease in traditional shrimp paste and protease identification by genome sequencing.</title>
        <authorList>
            <person name="Gao R."/>
            <person name="Leng W."/>
            <person name="Chu Q."/>
            <person name="Wu X."/>
            <person name="Liu H."/>
            <person name="Li X."/>
        </authorList>
    </citation>
    <scope>NUCLEOTIDE SEQUENCE [LARGE SCALE GENOMIC DNA]</scope>
    <source>
        <strain evidence="2 3">XJ11</strain>
    </source>
</reference>
<evidence type="ECO:0000259" key="1">
    <source>
        <dbReference type="PROSITE" id="PS51186"/>
    </source>
</evidence>
<dbReference type="Pfam" id="PF13508">
    <property type="entry name" value="Acetyltransf_7"/>
    <property type="match status" value="1"/>
</dbReference>
<organism evidence="2 3">
    <name type="scientific">Planococcus maritimus</name>
    <dbReference type="NCBI Taxonomy" id="192421"/>
    <lineage>
        <taxon>Bacteria</taxon>
        <taxon>Bacillati</taxon>
        <taxon>Bacillota</taxon>
        <taxon>Bacilli</taxon>
        <taxon>Bacillales</taxon>
        <taxon>Caryophanaceae</taxon>
        <taxon>Planococcus</taxon>
    </lineage>
</organism>
<feature type="domain" description="N-acetyltransferase" evidence="1">
    <location>
        <begin position="10"/>
        <end position="138"/>
    </location>
</feature>
<dbReference type="EMBL" id="CP059540">
    <property type="protein sequence ID" value="QMT17419.1"/>
    <property type="molecule type" value="Genomic_DNA"/>
</dbReference>
<protein>
    <submittedName>
        <fullName evidence="2">GNAT family N-acetyltransferase</fullName>
    </submittedName>
</protein>
<dbReference type="InterPro" id="IPR000182">
    <property type="entry name" value="GNAT_dom"/>
</dbReference>
<keyword evidence="3" id="KW-1185">Reference proteome</keyword>
<dbReference type="RefSeq" id="WP_068487770.1">
    <property type="nucleotide sequence ID" value="NZ_CP059540.1"/>
</dbReference>
<sequence length="138" mass="15887">MLRSGDELQIAIRDYEKNDFESIQELNAQEGWTNLVEQSEHTEKAWECSPIAYVAENRDQQVIGYIRGLTDGFVSMYICELLVGAPYRGLGIGKKLLDFAHSRHPHTRLELLASASSCSFYEKYAFRSFYGFRKTFSE</sequence>
<evidence type="ECO:0000313" key="2">
    <source>
        <dbReference type="EMBL" id="QMT17419.1"/>
    </source>
</evidence>
<dbReference type="SUPFAM" id="SSF55729">
    <property type="entry name" value="Acyl-CoA N-acyltransferases (Nat)"/>
    <property type="match status" value="1"/>
</dbReference>
<gene>
    <name evidence="2" type="ORF">H1Q58_15950</name>
</gene>
<proteinExistence type="predicted"/>
<dbReference type="Gene3D" id="3.40.630.30">
    <property type="match status" value="1"/>
</dbReference>
<evidence type="ECO:0000313" key="3">
    <source>
        <dbReference type="Proteomes" id="UP000514716"/>
    </source>
</evidence>
<dbReference type="AlphaFoldDB" id="A0A7D7RNJ3"/>